<dbReference type="GO" id="GO:0016757">
    <property type="term" value="F:glycosyltransferase activity"/>
    <property type="evidence" value="ECO:0007669"/>
    <property type="project" value="InterPro"/>
</dbReference>
<dbReference type="STRING" id="435880.SAMN04487988_10617"/>
<dbReference type="EMBL" id="FOPC01000006">
    <property type="protein sequence ID" value="SFG64011.1"/>
    <property type="molecule type" value="Genomic_DNA"/>
</dbReference>
<sequence>MNILIIPSWYPTEKKPFAGFYFLEQAKFLNGKVGINISILFGDKKSSPLLKWLLTLAQSVFFRNIHLIKSGLFQSPEKFEFTIPANRRIPDFIQLWLERKLYKKAFASYSKRYTIPDLVHAQSGMDAAIYAKDIANLTGLPFVILEHQVFVFHYYSRKRAGLILEAFAAARKTAAVSYDERRQVLMNKPNCNPEVIWNFVDETKYHIQLDKRSKVFTIVTILNSLPIKGFDTFLEAMFELSKETQDFRFIMIGKGADERSNDPTSNAFVIKSKELCIYDFGTFFPIVERDQISDVLNTAHVFVSPTIQEPHGIAAREAMMCGLPVVSTANGGVEDGITPETGLIVPVKSPNALVEAILKIHKNIHLYNPQTIRELTIQQCGRKAFLDRMIKFYNV</sequence>
<name>A0A1I2TNV1_9BACT</name>
<feature type="domain" description="Glycosyl transferase family 1" evidence="1">
    <location>
        <begin position="203"/>
        <end position="363"/>
    </location>
</feature>
<dbReference type="Pfam" id="PF00534">
    <property type="entry name" value="Glycos_transf_1"/>
    <property type="match status" value="1"/>
</dbReference>
<dbReference type="RefSeq" id="WP_177188453.1">
    <property type="nucleotide sequence ID" value="NZ_FOPC01000006.1"/>
</dbReference>
<dbReference type="AlphaFoldDB" id="A0A1I2TNV1"/>
<dbReference type="PANTHER" id="PTHR12526:SF638">
    <property type="entry name" value="SPORE COAT PROTEIN SA"/>
    <property type="match status" value="1"/>
</dbReference>
<evidence type="ECO:0000313" key="2">
    <source>
        <dbReference type="EMBL" id="SFG64011.1"/>
    </source>
</evidence>
<protein>
    <submittedName>
        <fullName evidence="2">Glycosyltransferase involved in cell wall bisynthesis</fullName>
    </submittedName>
</protein>
<dbReference type="PANTHER" id="PTHR12526">
    <property type="entry name" value="GLYCOSYLTRANSFERASE"/>
    <property type="match status" value="1"/>
</dbReference>
<dbReference type="InterPro" id="IPR001296">
    <property type="entry name" value="Glyco_trans_1"/>
</dbReference>
<accession>A0A1I2TNV1</accession>
<evidence type="ECO:0000259" key="1">
    <source>
        <dbReference type="Pfam" id="PF00534"/>
    </source>
</evidence>
<evidence type="ECO:0000313" key="3">
    <source>
        <dbReference type="Proteomes" id="UP000199642"/>
    </source>
</evidence>
<keyword evidence="3" id="KW-1185">Reference proteome</keyword>
<dbReference type="SUPFAM" id="SSF53756">
    <property type="entry name" value="UDP-Glycosyltransferase/glycogen phosphorylase"/>
    <property type="match status" value="1"/>
</dbReference>
<proteinExistence type="predicted"/>
<dbReference type="Gene3D" id="3.40.50.2000">
    <property type="entry name" value="Glycogen Phosphorylase B"/>
    <property type="match status" value="2"/>
</dbReference>
<dbReference type="Proteomes" id="UP000199642">
    <property type="component" value="Unassembled WGS sequence"/>
</dbReference>
<reference evidence="3" key="1">
    <citation type="submission" date="2016-10" db="EMBL/GenBank/DDBJ databases">
        <authorList>
            <person name="Varghese N."/>
            <person name="Submissions S."/>
        </authorList>
    </citation>
    <scope>NUCLEOTIDE SEQUENCE [LARGE SCALE GENOMIC DNA]</scope>
    <source>
        <strain evidence="3">DSM 19315</strain>
    </source>
</reference>
<gene>
    <name evidence="2" type="ORF">SAMN04487988_10617</name>
</gene>
<keyword evidence="2" id="KW-0808">Transferase</keyword>
<organism evidence="2 3">
    <name type="scientific">Algoriphagus hitonicola</name>
    <dbReference type="NCBI Taxonomy" id="435880"/>
    <lineage>
        <taxon>Bacteria</taxon>
        <taxon>Pseudomonadati</taxon>
        <taxon>Bacteroidota</taxon>
        <taxon>Cytophagia</taxon>
        <taxon>Cytophagales</taxon>
        <taxon>Cyclobacteriaceae</taxon>
        <taxon>Algoriphagus</taxon>
    </lineage>
</organism>